<reference evidence="3 4" key="1">
    <citation type="submission" date="2018-08" db="EMBL/GenBank/DDBJ databases">
        <title>A genome reference for cultivated species of the human gut microbiota.</title>
        <authorList>
            <person name="Zou Y."/>
            <person name="Xue W."/>
            <person name="Luo G."/>
        </authorList>
    </citation>
    <scope>NUCLEOTIDE SEQUENCE [LARGE SCALE GENOMIC DNA]</scope>
    <source>
        <strain evidence="3 4">AF45-17</strain>
    </source>
</reference>
<dbReference type="SUPFAM" id="SSF54001">
    <property type="entry name" value="Cysteine proteinases"/>
    <property type="match status" value="1"/>
</dbReference>
<gene>
    <name evidence="3" type="ORF">DW070_11885</name>
</gene>
<dbReference type="Pfam" id="PF01841">
    <property type="entry name" value="Transglut_core"/>
    <property type="match status" value="1"/>
</dbReference>
<protein>
    <submittedName>
        <fullName evidence="3">Transglutaminase domain-containing protein</fullName>
    </submittedName>
</protein>
<feature type="region of interest" description="Disordered" evidence="1">
    <location>
        <begin position="39"/>
        <end position="72"/>
    </location>
</feature>
<dbReference type="Proteomes" id="UP000260773">
    <property type="component" value="Unassembled WGS sequence"/>
</dbReference>
<sequence>MHNRSKHTYCASLFFLLLILLFGSSCLLTGCSGGASSKAEANAGHSGGSNTDGSGGSGSDADGSGSDADSSSQKRADAYASLVPTASGETCYGDDSVSIDASNISDGYVMIRYTGRSEKAKAQITIPDGTVYTYTIKDSDYNTFPLTGGNGDYTLKVYEWVVDNSYALAFSKDLSVSLSDEFKPFLYPNQYVWFTGDSQVVALGRELSDQSADDLDYVQNSYYYVIRNISYDNDKAENTPTDYVPDIDTILEEKKGICFDYASLMAALLRSQSIPTKLEVGYSGEAYHAWISVYLTESGWVDNIIEFDGKDWVLMDPTLAANNSSKAVAKYIGDGSKYTVKYSY</sequence>
<dbReference type="PANTHER" id="PTHR33490:SF6">
    <property type="entry name" value="SLL1049 PROTEIN"/>
    <property type="match status" value="1"/>
</dbReference>
<organism evidence="3 4">
    <name type="scientific">Coprococcus catus</name>
    <dbReference type="NCBI Taxonomy" id="116085"/>
    <lineage>
        <taxon>Bacteria</taxon>
        <taxon>Bacillati</taxon>
        <taxon>Bacillota</taxon>
        <taxon>Clostridia</taxon>
        <taxon>Lachnospirales</taxon>
        <taxon>Lachnospiraceae</taxon>
        <taxon>Coprococcus</taxon>
    </lineage>
</organism>
<dbReference type="PROSITE" id="PS51257">
    <property type="entry name" value="PROKAR_LIPOPROTEIN"/>
    <property type="match status" value="1"/>
</dbReference>
<comment type="caution">
    <text evidence="3">The sequence shown here is derived from an EMBL/GenBank/DDBJ whole genome shotgun (WGS) entry which is preliminary data.</text>
</comment>
<evidence type="ECO:0000259" key="2">
    <source>
        <dbReference type="SMART" id="SM00460"/>
    </source>
</evidence>
<feature type="compositionally biased region" description="Low complexity" evidence="1">
    <location>
        <begin position="59"/>
        <end position="71"/>
    </location>
</feature>
<dbReference type="AlphaFoldDB" id="A0A3E2TLS4"/>
<evidence type="ECO:0000256" key="1">
    <source>
        <dbReference type="SAM" id="MobiDB-lite"/>
    </source>
</evidence>
<dbReference type="InterPro" id="IPR038765">
    <property type="entry name" value="Papain-like_cys_pep_sf"/>
</dbReference>
<dbReference type="PANTHER" id="PTHR33490">
    <property type="entry name" value="BLR5614 PROTEIN-RELATED"/>
    <property type="match status" value="1"/>
</dbReference>
<feature type="domain" description="Transglutaminase-like" evidence="2">
    <location>
        <begin position="250"/>
        <end position="319"/>
    </location>
</feature>
<accession>A0A3E2TLS4</accession>
<dbReference type="RefSeq" id="WP_117528723.1">
    <property type="nucleotide sequence ID" value="NZ_JAQENQ010000007.1"/>
</dbReference>
<name>A0A3E2TLS4_9FIRM</name>
<dbReference type="InterPro" id="IPR002931">
    <property type="entry name" value="Transglutaminase-like"/>
</dbReference>
<evidence type="ECO:0000313" key="4">
    <source>
        <dbReference type="Proteomes" id="UP000260773"/>
    </source>
</evidence>
<dbReference type="Gene3D" id="3.10.620.30">
    <property type="match status" value="1"/>
</dbReference>
<dbReference type="SMART" id="SM00460">
    <property type="entry name" value="TGc"/>
    <property type="match status" value="1"/>
</dbReference>
<dbReference type="EMBL" id="QVEP01000032">
    <property type="protein sequence ID" value="RGB77655.1"/>
    <property type="molecule type" value="Genomic_DNA"/>
</dbReference>
<proteinExistence type="predicted"/>
<evidence type="ECO:0000313" key="3">
    <source>
        <dbReference type="EMBL" id="RGB77655.1"/>
    </source>
</evidence>